<dbReference type="AlphaFoldDB" id="A0A7J7P6M2"/>
<evidence type="ECO:0000313" key="2">
    <source>
        <dbReference type="EMBL" id="KAF6175089.1"/>
    </source>
</evidence>
<reference evidence="2 3" key="1">
    <citation type="journal article" date="2020" name="IScience">
        <title>Genome Sequencing of the Endangered Kingdonia uniflora (Circaeasteraceae, Ranunculales) Reveals Potential Mechanisms of Evolutionary Specialization.</title>
        <authorList>
            <person name="Sun Y."/>
            <person name="Deng T."/>
            <person name="Zhang A."/>
            <person name="Moore M.J."/>
            <person name="Landis J.B."/>
            <person name="Lin N."/>
            <person name="Zhang H."/>
            <person name="Zhang X."/>
            <person name="Huang J."/>
            <person name="Zhang X."/>
            <person name="Sun H."/>
            <person name="Wang H."/>
        </authorList>
    </citation>
    <scope>NUCLEOTIDE SEQUENCE [LARGE SCALE GENOMIC DNA]</scope>
    <source>
        <strain evidence="2">TB1705</strain>
        <tissue evidence="2">Leaf</tissue>
    </source>
</reference>
<feature type="domain" description="DUF8040" evidence="1">
    <location>
        <begin position="38"/>
        <end position="92"/>
    </location>
</feature>
<dbReference type="Proteomes" id="UP000541444">
    <property type="component" value="Unassembled WGS sequence"/>
</dbReference>
<evidence type="ECO:0000259" key="1">
    <source>
        <dbReference type="Pfam" id="PF26138"/>
    </source>
</evidence>
<dbReference type="EMBL" id="JACGCM010000218">
    <property type="protein sequence ID" value="KAF6175089.1"/>
    <property type="molecule type" value="Genomic_DNA"/>
</dbReference>
<sequence>MSDYDSDKEDMIALVVTTAAIAASHYYENRISKESCRNSKLTGKKYIVELVDDNPVRIYENLHMDKVVFKKLCDILTTECSLCDTRGVSVDE</sequence>
<accession>A0A7J7P6M2</accession>
<gene>
    <name evidence="2" type="ORF">GIB67_039002</name>
</gene>
<name>A0A7J7P6M2_9MAGN</name>
<proteinExistence type="predicted"/>
<keyword evidence="3" id="KW-1185">Reference proteome</keyword>
<organism evidence="2 3">
    <name type="scientific">Kingdonia uniflora</name>
    <dbReference type="NCBI Taxonomy" id="39325"/>
    <lineage>
        <taxon>Eukaryota</taxon>
        <taxon>Viridiplantae</taxon>
        <taxon>Streptophyta</taxon>
        <taxon>Embryophyta</taxon>
        <taxon>Tracheophyta</taxon>
        <taxon>Spermatophyta</taxon>
        <taxon>Magnoliopsida</taxon>
        <taxon>Ranunculales</taxon>
        <taxon>Circaeasteraceae</taxon>
        <taxon>Kingdonia</taxon>
    </lineage>
</organism>
<comment type="caution">
    <text evidence="2">The sequence shown here is derived from an EMBL/GenBank/DDBJ whole genome shotgun (WGS) entry which is preliminary data.</text>
</comment>
<protein>
    <recommendedName>
        <fullName evidence="1">DUF8040 domain-containing protein</fullName>
    </recommendedName>
</protein>
<evidence type="ECO:0000313" key="3">
    <source>
        <dbReference type="Proteomes" id="UP000541444"/>
    </source>
</evidence>
<dbReference type="InterPro" id="IPR058353">
    <property type="entry name" value="DUF8040"/>
</dbReference>
<dbReference type="OrthoDB" id="1699974at2759"/>
<dbReference type="Pfam" id="PF26138">
    <property type="entry name" value="DUF8040"/>
    <property type="match status" value="1"/>
</dbReference>